<dbReference type="InterPro" id="IPR003410">
    <property type="entry name" value="HYR_dom"/>
</dbReference>
<comment type="caution">
    <text evidence="13">The sequence shown here is derived from an EMBL/GenBank/DDBJ whole genome shotgun (WGS) entry which is preliminary data.</text>
</comment>
<feature type="region of interest" description="Disordered" evidence="8">
    <location>
        <begin position="691"/>
        <end position="728"/>
    </location>
</feature>
<dbReference type="Gene3D" id="2.120.10.30">
    <property type="entry name" value="TolB, C-terminal domain"/>
    <property type="match status" value="1"/>
</dbReference>
<gene>
    <name evidence="13" type="ORF">HOLleu_13164</name>
</gene>
<evidence type="ECO:0000259" key="11">
    <source>
        <dbReference type="PROSITE" id="PS01180"/>
    </source>
</evidence>
<reference evidence="13" key="1">
    <citation type="submission" date="2021-10" db="EMBL/GenBank/DDBJ databases">
        <title>Tropical sea cucumber genome reveals ecological adaptation and Cuvierian tubules defense mechanism.</title>
        <authorList>
            <person name="Chen T."/>
        </authorList>
    </citation>
    <scope>NUCLEOTIDE SEQUENCE</scope>
    <source>
        <strain evidence="13">Nanhai2018</strain>
        <tissue evidence="13">Muscle</tissue>
    </source>
</reference>
<feature type="signal peptide" evidence="10">
    <location>
        <begin position="1"/>
        <end position="22"/>
    </location>
</feature>
<feature type="domain" description="HYR" evidence="12">
    <location>
        <begin position="440"/>
        <end position="523"/>
    </location>
</feature>
<feature type="domain" description="CUB" evidence="11">
    <location>
        <begin position="25"/>
        <end position="144"/>
    </location>
</feature>
<dbReference type="AlphaFoldDB" id="A0A9Q1CCS3"/>
<evidence type="ECO:0000259" key="12">
    <source>
        <dbReference type="PROSITE" id="PS50825"/>
    </source>
</evidence>
<evidence type="ECO:0000256" key="8">
    <source>
        <dbReference type="SAM" id="MobiDB-lite"/>
    </source>
</evidence>
<keyword evidence="14" id="KW-1185">Reference proteome</keyword>
<keyword evidence="9" id="KW-0472">Membrane</keyword>
<keyword evidence="13" id="KW-0675">Receptor</keyword>
<dbReference type="PROSITE" id="PS51120">
    <property type="entry name" value="LDLRB"/>
    <property type="match status" value="4"/>
</dbReference>
<evidence type="ECO:0000256" key="7">
    <source>
        <dbReference type="PROSITE-ProRule" id="PRU00461"/>
    </source>
</evidence>
<dbReference type="EMBL" id="JAIZAY010000005">
    <property type="protein sequence ID" value="KAJ8042169.1"/>
    <property type="molecule type" value="Genomic_DNA"/>
</dbReference>
<dbReference type="OrthoDB" id="9990982at2759"/>
<proteinExistence type="predicted"/>
<dbReference type="SMART" id="SM00135">
    <property type="entry name" value="LY"/>
    <property type="match status" value="5"/>
</dbReference>
<sequence>MNEKLQLVLFLLMMTGDMAAYGQSCGSHLTSTTGEIVSPGFPANYPGSLSCSWTIETSLRQTVIELTIEEFDLEDSESCLNDSLTVYDGASIISPMLVSPSCGTKISWPAHPSTIRSTGRVMTVVFTSNDVISADGFRATFRQVSPDEDFFIAADKTNRKIYKQERSSINSEVLPVVGLTVPTAVDFDPIERKVYFTDVHSKFIGRIDIDGSNQETIATTDIQVPDGIAVDYVTRNIYWTDTGTDTISVARLDGTYRRILLDRNLFEPRDIIVQPNQGYIFWSDWGTFPKIEKSHGDGTNRILIVSLGLGWPNGITLDETENKLYWADAKLNRIERCNLDGSQRELLKDFGTADVHPFGLAIVGDGIYWTDWVFEGIAVADRNFEEEPTTLIVNGVPTRFHGLAYHTSTATTKPVTDCSLGRLSSGCDELCVLIPSGMECLAVSPVFDMCPEDISISIKEPTLVEWRKPAVSSPSALDVIVTSSHEGSSNIIVSPSDNIITVTYHAVDTYGNTADCSFSISVTYDNQAPLVIMCPDDIVREIPPSQEGIIVVWKEPKVVDNSGNVSLFLQSHQSGSLFGFGETEIVYLWQDEAKNTAECRFQIQIVEGYQTTMKTTVGRNGNSSQNSQISSTLIVVLLSAVAMLLVAIFVGVIIGKCVKCQCKTGNEDHFLQPNADTTNMQINKGVHYISPAQASHPLPPPGQSSAPPVYTHYVAGNDSTPSPNDRGIRHNQKILQAYSFFLSFITMAVGDTRPNVRFTSRL</sequence>
<feature type="chain" id="PRO_5040271142" evidence="10">
    <location>
        <begin position="23"/>
        <end position="762"/>
    </location>
</feature>
<feature type="repeat" description="LDL-receptor class B" evidence="7">
    <location>
        <begin position="235"/>
        <end position="277"/>
    </location>
</feature>
<dbReference type="SMART" id="SM00042">
    <property type="entry name" value="CUB"/>
    <property type="match status" value="1"/>
</dbReference>
<dbReference type="InterPro" id="IPR050778">
    <property type="entry name" value="Cueball_EGF_LRP_Nidogen"/>
</dbReference>
<dbReference type="PROSITE" id="PS50825">
    <property type="entry name" value="HYR"/>
    <property type="match status" value="2"/>
</dbReference>
<evidence type="ECO:0000313" key="13">
    <source>
        <dbReference type="EMBL" id="KAJ8042169.1"/>
    </source>
</evidence>
<feature type="transmembrane region" description="Helical" evidence="9">
    <location>
        <begin position="633"/>
        <end position="654"/>
    </location>
</feature>
<evidence type="ECO:0000256" key="3">
    <source>
        <dbReference type="ARBA" id="ARBA00022737"/>
    </source>
</evidence>
<evidence type="ECO:0000256" key="5">
    <source>
        <dbReference type="ARBA" id="ARBA00023180"/>
    </source>
</evidence>
<dbReference type="PANTHER" id="PTHR46513">
    <property type="entry name" value="VITELLOGENIN RECEPTOR-LIKE PROTEIN-RELATED-RELATED"/>
    <property type="match status" value="1"/>
</dbReference>
<evidence type="ECO:0000256" key="9">
    <source>
        <dbReference type="SAM" id="Phobius"/>
    </source>
</evidence>
<keyword evidence="4" id="KW-1015">Disulfide bond</keyword>
<feature type="repeat" description="LDL-receptor class B" evidence="7">
    <location>
        <begin position="322"/>
        <end position="366"/>
    </location>
</feature>
<keyword evidence="3" id="KW-0677">Repeat</keyword>
<dbReference type="PROSITE" id="PS01180">
    <property type="entry name" value="CUB"/>
    <property type="match status" value="1"/>
</dbReference>
<dbReference type="InterPro" id="IPR000859">
    <property type="entry name" value="CUB_dom"/>
</dbReference>
<organism evidence="13 14">
    <name type="scientific">Holothuria leucospilota</name>
    <name type="common">Black long sea cucumber</name>
    <name type="synonym">Mertensiothuria leucospilota</name>
    <dbReference type="NCBI Taxonomy" id="206669"/>
    <lineage>
        <taxon>Eukaryota</taxon>
        <taxon>Metazoa</taxon>
        <taxon>Echinodermata</taxon>
        <taxon>Eleutherozoa</taxon>
        <taxon>Echinozoa</taxon>
        <taxon>Holothuroidea</taxon>
        <taxon>Aspidochirotacea</taxon>
        <taxon>Aspidochirotida</taxon>
        <taxon>Holothuriidae</taxon>
        <taxon>Holothuria</taxon>
    </lineage>
</organism>
<comment type="caution">
    <text evidence="6">Lacks conserved residue(s) required for the propagation of feature annotation.</text>
</comment>
<dbReference type="Gene3D" id="2.60.120.290">
    <property type="entry name" value="Spermadhesin, CUB domain"/>
    <property type="match status" value="1"/>
</dbReference>
<evidence type="ECO:0000313" key="14">
    <source>
        <dbReference type="Proteomes" id="UP001152320"/>
    </source>
</evidence>
<accession>A0A9Q1CCS3</accession>
<dbReference type="FunFam" id="2.60.120.290:FF:000013">
    <property type="entry name" value="Membrane frizzled-related protein"/>
    <property type="match status" value="1"/>
</dbReference>
<dbReference type="Pfam" id="PF00431">
    <property type="entry name" value="CUB"/>
    <property type="match status" value="1"/>
</dbReference>
<feature type="domain" description="HYR" evidence="12">
    <location>
        <begin position="524"/>
        <end position="607"/>
    </location>
</feature>
<dbReference type="FunFam" id="2.120.10.30:FF:000241">
    <property type="entry name" value="Low-density lipoprotein receptor-related protein 6"/>
    <property type="match status" value="1"/>
</dbReference>
<dbReference type="InterPro" id="IPR035914">
    <property type="entry name" value="Sperma_CUB_dom_sf"/>
</dbReference>
<evidence type="ECO:0000256" key="6">
    <source>
        <dbReference type="PROSITE-ProRule" id="PRU00059"/>
    </source>
</evidence>
<dbReference type="InterPro" id="IPR011042">
    <property type="entry name" value="6-blade_b-propeller_TolB-like"/>
</dbReference>
<keyword evidence="1" id="KW-0245">EGF-like domain</keyword>
<dbReference type="Proteomes" id="UP001152320">
    <property type="component" value="Chromosome 5"/>
</dbReference>
<name>A0A9Q1CCS3_HOLLE</name>
<feature type="repeat" description="LDL-receptor class B" evidence="7">
    <location>
        <begin position="192"/>
        <end position="234"/>
    </location>
</feature>
<dbReference type="Pfam" id="PF00058">
    <property type="entry name" value="Ldl_recept_b"/>
    <property type="match status" value="3"/>
</dbReference>
<protein>
    <submittedName>
        <fullName evidence="13">Low-density lipoprotein receptor-related protein 6</fullName>
    </submittedName>
</protein>
<dbReference type="SUPFAM" id="SSF63825">
    <property type="entry name" value="YWTD domain"/>
    <property type="match status" value="1"/>
</dbReference>
<keyword evidence="2 10" id="KW-0732">Signal</keyword>
<evidence type="ECO:0000256" key="10">
    <source>
        <dbReference type="SAM" id="SignalP"/>
    </source>
</evidence>
<evidence type="ECO:0000256" key="2">
    <source>
        <dbReference type="ARBA" id="ARBA00022729"/>
    </source>
</evidence>
<evidence type="ECO:0000256" key="1">
    <source>
        <dbReference type="ARBA" id="ARBA00022536"/>
    </source>
</evidence>
<dbReference type="InterPro" id="IPR000033">
    <property type="entry name" value="LDLR_classB_rpt"/>
</dbReference>
<feature type="repeat" description="LDL-receptor class B" evidence="7">
    <location>
        <begin position="278"/>
        <end position="321"/>
    </location>
</feature>
<keyword evidence="9" id="KW-1133">Transmembrane helix</keyword>
<dbReference type="PANTHER" id="PTHR46513:SF13">
    <property type="entry name" value="EGF-LIKE DOMAIN-CONTAINING PROTEIN"/>
    <property type="match status" value="1"/>
</dbReference>
<keyword evidence="5" id="KW-0325">Glycoprotein</keyword>
<keyword evidence="9" id="KW-0812">Transmembrane</keyword>
<evidence type="ECO:0000256" key="4">
    <source>
        <dbReference type="ARBA" id="ARBA00023157"/>
    </source>
</evidence>
<dbReference type="SUPFAM" id="SSF49854">
    <property type="entry name" value="Spermadhesin, CUB domain"/>
    <property type="match status" value="1"/>
</dbReference>
<keyword evidence="13" id="KW-0449">Lipoprotein</keyword>
<dbReference type="CDD" id="cd00041">
    <property type="entry name" value="CUB"/>
    <property type="match status" value="1"/>
</dbReference>
<dbReference type="Pfam" id="PF02494">
    <property type="entry name" value="HYR"/>
    <property type="match status" value="1"/>
</dbReference>